<evidence type="ECO:0000313" key="2">
    <source>
        <dbReference type="Proteomes" id="UP000326268"/>
    </source>
</evidence>
<name>A0A5N6ZKD5_9EURO</name>
<evidence type="ECO:0000313" key="1">
    <source>
        <dbReference type="EMBL" id="KAE8358094.1"/>
    </source>
</evidence>
<dbReference type="EMBL" id="ML737928">
    <property type="protein sequence ID" value="KAE8358094.1"/>
    <property type="molecule type" value="Genomic_DNA"/>
</dbReference>
<dbReference type="RefSeq" id="XP_031921175.1">
    <property type="nucleotide sequence ID" value="XM_032069183.1"/>
</dbReference>
<protein>
    <submittedName>
        <fullName evidence="1">Uncharacterized protein</fullName>
    </submittedName>
</protein>
<sequence>MEQCGLLSKPEIPKVATTDSMQGKKGKVILYDCVVSNVDHLSDLGFSIEDHSWAVGSRVFFPIILQIQAPLPLPEPTSNRPPNVIVWLDISQLHSRGVLVSDST</sequence>
<accession>A0A5N6ZKD5</accession>
<proteinExistence type="predicted"/>
<keyword evidence="2" id="KW-1185">Reference proteome</keyword>
<organism evidence="1 2">
    <name type="scientific">Aspergillus caelatus</name>
    <dbReference type="NCBI Taxonomy" id="61420"/>
    <lineage>
        <taxon>Eukaryota</taxon>
        <taxon>Fungi</taxon>
        <taxon>Dikarya</taxon>
        <taxon>Ascomycota</taxon>
        <taxon>Pezizomycotina</taxon>
        <taxon>Eurotiomycetes</taxon>
        <taxon>Eurotiomycetidae</taxon>
        <taxon>Eurotiales</taxon>
        <taxon>Aspergillaceae</taxon>
        <taxon>Aspergillus</taxon>
        <taxon>Aspergillus subgen. Circumdati</taxon>
    </lineage>
</organism>
<dbReference type="AlphaFoldDB" id="A0A5N6ZKD5"/>
<reference evidence="1 2" key="1">
    <citation type="submission" date="2019-04" db="EMBL/GenBank/DDBJ databases">
        <title>Friends and foes A comparative genomics studyof 23 Aspergillus species from section Flavi.</title>
        <authorList>
            <consortium name="DOE Joint Genome Institute"/>
            <person name="Kjaerbolling I."/>
            <person name="Vesth T."/>
            <person name="Frisvad J.C."/>
            <person name="Nybo J.L."/>
            <person name="Theobald S."/>
            <person name="Kildgaard S."/>
            <person name="Isbrandt T."/>
            <person name="Kuo A."/>
            <person name="Sato A."/>
            <person name="Lyhne E.K."/>
            <person name="Kogle M.E."/>
            <person name="Wiebenga A."/>
            <person name="Kun R.S."/>
            <person name="Lubbers R.J."/>
            <person name="Makela M.R."/>
            <person name="Barry K."/>
            <person name="Chovatia M."/>
            <person name="Clum A."/>
            <person name="Daum C."/>
            <person name="Haridas S."/>
            <person name="He G."/>
            <person name="LaButti K."/>
            <person name="Lipzen A."/>
            <person name="Mondo S."/>
            <person name="Riley R."/>
            <person name="Salamov A."/>
            <person name="Simmons B.A."/>
            <person name="Magnuson J.K."/>
            <person name="Henrissat B."/>
            <person name="Mortensen U.H."/>
            <person name="Larsen T.O."/>
            <person name="Devries R.P."/>
            <person name="Grigoriev I.V."/>
            <person name="Machida M."/>
            <person name="Baker S.E."/>
            <person name="Andersen M.R."/>
        </authorList>
    </citation>
    <scope>NUCLEOTIDE SEQUENCE [LARGE SCALE GENOMIC DNA]</scope>
    <source>
        <strain evidence="1 2">CBS 763.97</strain>
    </source>
</reference>
<dbReference type="Proteomes" id="UP000326268">
    <property type="component" value="Unassembled WGS sequence"/>
</dbReference>
<gene>
    <name evidence="1" type="ORF">BDV27DRAFT_138229</name>
</gene>
<dbReference type="OrthoDB" id="4510589at2759"/>
<dbReference type="GeneID" id="43653629"/>